<dbReference type="InterPro" id="IPR058595">
    <property type="entry name" value="Avidin-like"/>
</dbReference>
<accession>A0A2A6E0K3</accession>
<organism evidence="1 2">
    <name type="scientific">Candidatus Reconcilbacillus cellulovorans</name>
    <dbReference type="NCBI Taxonomy" id="1906605"/>
    <lineage>
        <taxon>Bacteria</taxon>
        <taxon>Bacillati</taxon>
        <taxon>Bacillota</taxon>
        <taxon>Bacilli</taxon>
        <taxon>Bacillales</taxon>
        <taxon>Paenibacillaceae</taxon>
        <taxon>Candidatus Reconcilbacillus</taxon>
    </lineage>
</organism>
<dbReference type="EMBL" id="MOXJ01000014">
    <property type="protein sequence ID" value="PDO10523.1"/>
    <property type="molecule type" value="Genomic_DNA"/>
</dbReference>
<gene>
    <name evidence="1" type="ORF">BLM47_07175</name>
</gene>
<comment type="caution">
    <text evidence="1">The sequence shown here is derived from an EMBL/GenBank/DDBJ whole genome shotgun (WGS) entry which is preliminary data.</text>
</comment>
<protein>
    <recommendedName>
        <fullName evidence="3">N-acetylglutamate synthase</fullName>
    </recommendedName>
</protein>
<evidence type="ECO:0000313" key="2">
    <source>
        <dbReference type="Proteomes" id="UP000243688"/>
    </source>
</evidence>
<dbReference type="AlphaFoldDB" id="A0A2A6E0K3"/>
<sequence>MKYDFDNKVFRVVAIEGLCGGLGEETVFSFKQTGNAVHADYFGGRIKIGKFVGLIEGDKIRFRYVQINEHNEFYVGQSIGRIECAQDGKIRLIDEWEWDARFGRGRCVLEEV</sequence>
<reference evidence="1 2" key="1">
    <citation type="submission" date="2016-12" db="EMBL/GenBank/DDBJ databases">
        <title>Candidatus Reconcilibacillus cellulovorans genome.</title>
        <authorList>
            <person name="Kolinko S."/>
            <person name="Wu Y.-W."/>
            <person name="Tachea F."/>
            <person name="Denzel E."/>
            <person name="Hiras J."/>
            <person name="Baecker N."/>
            <person name="Chan L.J."/>
            <person name="Eichorst S.A."/>
            <person name="Frey D."/>
            <person name="Adams P.D."/>
            <person name="Pray T."/>
            <person name="Tanjore D."/>
            <person name="Petzold C.J."/>
            <person name="Gladden J.M."/>
            <person name="Simmons B.A."/>
            <person name="Singer S.W."/>
        </authorList>
    </citation>
    <scope>NUCLEOTIDE SEQUENCE [LARGE SCALE GENOMIC DNA]</scope>
    <source>
        <strain evidence="1">JTherm</strain>
    </source>
</reference>
<dbReference type="Proteomes" id="UP000243688">
    <property type="component" value="Unassembled WGS sequence"/>
</dbReference>
<name>A0A2A6E0K3_9BACL</name>
<dbReference type="Pfam" id="PF26421">
    <property type="entry name" value="Avidin_like"/>
    <property type="match status" value="1"/>
</dbReference>
<evidence type="ECO:0008006" key="3">
    <source>
        <dbReference type="Google" id="ProtNLM"/>
    </source>
</evidence>
<proteinExistence type="predicted"/>
<evidence type="ECO:0000313" key="1">
    <source>
        <dbReference type="EMBL" id="PDO10523.1"/>
    </source>
</evidence>